<dbReference type="AlphaFoldDB" id="A0AB34DCT1"/>
<evidence type="ECO:0000313" key="1">
    <source>
        <dbReference type="EMBL" id="KAB2500612.1"/>
    </source>
</evidence>
<dbReference type="EMBL" id="WBPB01000015">
    <property type="protein sequence ID" value="KAB2500612.1"/>
    <property type="molecule type" value="Genomic_DNA"/>
</dbReference>
<reference evidence="1 2" key="1">
    <citation type="submission" date="2019-10" db="EMBL/GenBank/DDBJ databases">
        <title>Bacillus from the desert of Cuatro Cinegas, Coahuila.</title>
        <authorList>
            <person name="Olmedo-Alvarez G."/>
            <person name="Saldana S."/>
            <person name="Barcelo D."/>
        </authorList>
    </citation>
    <scope>NUCLEOTIDE SEQUENCE [LARGE SCALE GENOMIC DNA]</scope>
    <source>
        <strain evidence="1 2">CH101a_3T</strain>
    </source>
</reference>
<evidence type="ECO:0000313" key="2">
    <source>
        <dbReference type="Proteomes" id="UP000477920"/>
    </source>
</evidence>
<proteinExistence type="predicted"/>
<organism evidence="1 2">
    <name type="scientific">Bacillus cereus</name>
    <dbReference type="NCBI Taxonomy" id="1396"/>
    <lineage>
        <taxon>Bacteria</taxon>
        <taxon>Bacillati</taxon>
        <taxon>Bacillota</taxon>
        <taxon>Bacilli</taxon>
        <taxon>Bacillales</taxon>
        <taxon>Bacillaceae</taxon>
        <taxon>Bacillus</taxon>
        <taxon>Bacillus cereus group</taxon>
    </lineage>
</organism>
<name>A0AB34DCT1_BACCE</name>
<sequence length="63" mass="7533">MKEVKKNFKVIFYFDNENTRGLVVQAANRNEVIQDIESSKWYGDDDVRVNLVNVTHYKIREVR</sequence>
<accession>A0AB34DCT1</accession>
<dbReference type="RefSeq" id="WP_151639660.1">
    <property type="nucleotide sequence ID" value="NZ_WBPB01000015.1"/>
</dbReference>
<dbReference type="Proteomes" id="UP000477920">
    <property type="component" value="Unassembled WGS sequence"/>
</dbReference>
<gene>
    <name evidence="1" type="ORF">F8158_08420</name>
</gene>
<protein>
    <submittedName>
        <fullName evidence="1">Uncharacterized protein</fullName>
    </submittedName>
</protein>
<comment type="caution">
    <text evidence="1">The sequence shown here is derived from an EMBL/GenBank/DDBJ whole genome shotgun (WGS) entry which is preliminary data.</text>
</comment>